<keyword evidence="1" id="KW-0812">Transmembrane</keyword>
<sequence>MECAMGIPIIDFTMECAMGIAIIVFTMECAMGIVIIDFTMECAMGSAIIDFTMECAMGISLIGFIMEFSVHRSHRFYGEGKMSPGNVRERKKHGKIRGTVTVVVTAVVGEEKEEEEVSKAITTYIRRTLSSHYSISILPMPHKTNPPKQIPTNICG</sequence>
<evidence type="ECO:0000313" key="2">
    <source>
        <dbReference type="EMBL" id="KAK3585415.1"/>
    </source>
</evidence>
<feature type="transmembrane region" description="Helical" evidence="1">
    <location>
        <begin position="12"/>
        <end position="36"/>
    </location>
</feature>
<dbReference type="Proteomes" id="UP001195483">
    <property type="component" value="Unassembled WGS sequence"/>
</dbReference>
<evidence type="ECO:0000313" key="3">
    <source>
        <dbReference type="Proteomes" id="UP001195483"/>
    </source>
</evidence>
<reference evidence="2" key="1">
    <citation type="journal article" date="2021" name="Genome Biol. Evol.">
        <title>A High-Quality Reference Genome for a Parasitic Bivalve with Doubly Uniparental Inheritance (Bivalvia: Unionida).</title>
        <authorList>
            <person name="Smith C.H."/>
        </authorList>
    </citation>
    <scope>NUCLEOTIDE SEQUENCE</scope>
    <source>
        <strain evidence="2">CHS0354</strain>
    </source>
</reference>
<evidence type="ECO:0000256" key="1">
    <source>
        <dbReference type="SAM" id="Phobius"/>
    </source>
</evidence>
<feature type="transmembrane region" description="Helical" evidence="1">
    <location>
        <begin position="48"/>
        <end position="66"/>
    </location>
</feature>
<comment type="caution">
    <text evidence="2">The sequence shown here is derived from an EMBL/GenBank/DDBJ whole genome shotgun (WGS) entry which is preliminary data.</text>
</comment>
<proteinExistence type="predicted"/>
<dbReference type="EMBL" id="JAEAOA010001226">
    <property type="protein sequence ID" value="KAK3585415.1"/>
    <property type="molecule type" value="Genomic_DNA"/>
</dbReference>
<name>A0AAE0S5P7_9BIVA</name>
<keyword evidence="3" id="KW-1185">Reference proteome</keyword>
<organism evidence="2 3">
    <name type="scientific">Potamilus streckersoni</name>
    <dbReference type="NCBI Taxonomy" id="2493646"/>
    <lineage>
        <taxon>Eukaryota</taxon>
        <taxon>Metazoa</taxon>
        <taxon>Spiralia</taxon>
        <taxon>Lophotrochozoa</taxon>
        <taxon>Mollusca</taxon>
        <taxon>Bivalvia</taxon>
        <taxon>Autobranchia</taxon>
        <taxon>Heteroconchia</taxon>
        <taxon>Palaeoheterodonta</taxon>
        <taxon>Unionida</taxon>
        <taxon>Unionoidea</taxon>
        <taxon>Unionidae</taxon>
        <taxon>Ambleminae</taxon>
        <taxon>Lampsilini</taxon>
        <taxon>Potamilus</taxon>
    </lineage>
</organism>
<reference evidence="2" key="2">
    <citation type="journal article" date="2021" name="Genome Biol. Evol.">
        <title>Developing a high-quality reference genome for a parasitic bivalve with doubly uniparental inheritance (Bivalvia: Unionida).</title>
        <authorList>
            <person name="Smith C.H."/>
        </authorList>
    </citation>
    <scope>NUCLEOTIDE SEQUENCE</scope>
    <source>
        <strain evidence="2">CHS0354</strain>
        <tissue evidence="2">Mantle</tissue>
    </source>
</reference>
<gene>
    <name evidence="2" type="ORF">CHS0354_020132</name>
</gene>
<accession>A0AAE0S5P7</accession>
<reference evidence="2" key="3">
    <citation type="submission" date="2023-05" db="EMBL/GenBank/DDBJ databases">
        <authorList>
            <person name="Smith C.H."/>
        </authorList>
    </citation>
    <scope>NUCLEOTIDE SEQUENCE</scope>
    <source>
        <strain evidence="2">CHS0354</strain>
        <tissue evidence="2">Mantle</tissue>
    </source>
</reference>
<keyword evidence="1" id="KW-1133">Transmembrane helix</keyword>
<keyword evidence="1" id="KW-0472">Membrane</keyword>
<dbReference type="AlphaFoldDB" id="A0AAE0S5P7"/>
<protein>
    <submittedName>
        <fullName evidence="2">Uncharacterized protein</fullName>
    </submittedName>
</protein>